<dbReference type="AlphaFoldDB" id="A0A4Y3IJB4"/>
<feature type="coiled-coil region" evidence="1">
    <location>
        <begin position="69"/>
        <end position="96"/>
    </location>
</feature>
<sequence>MKIDTMLTKEVTDELNQIFQALESEGKEPTMALVKARLGSKVPMPALIAAIKNWKSTKRVPKIEVAVASENSDSKIKALENKIIELTRRIEALEGKQ</sequence>
<name>A0A4Y3IJB4_9VIBR</name>
<protein>
    <recommendedName>
        <fullName evidence="4">KfrA N-terminal DNA-binding domain-containing protein</fullName>
    </recommendedName>
</protein>
<dbReference type="Proteomes" id="UP000318242">
    <property type="component" value="Unassembled WGS sequence"/>
</dbReference>
<keyword evidence="3" id="KW-1185">Reference proteome</keyword>
<accession>A0A4Y3IJB4</accession>
<gene>
    <name evidence="2" type="ORF">VCO01S_07440</name>
</gene>
<organism evidence="2 3">
    <name type="scientific">Vibrio comitans NBRC 102076</name>
    <dbReference type="NCBI Taxonomy" id="1219078"/>
    <lineage>
        <taxon>Bacteria</taxon>
        <taxon>Pseudomonadati</taxon>
        <taxon>Pseudomonadota</taxon>
        <taxon>Gammaproteobacteria</taxon>
        <taxon>Vibrionales</taxon>
        <taxon>Vibrionaceae</taxon>
        <taxon>Vibrio</taxon>
    </lineage>
</organism>
<dbReference type="EMBL" id="BJLH01000003">
    <property type="protein sequence ID" value="GEA59551.1"/>
    <property type="molecule type" value="Genomic_DNA"/>
</dbReference>
<evidence type="ECO:0000256" key="1">
    <source>
        <dbReference type="SAM" id="Coils"/>
    </source>
</evidence>
<evidence type="ECO:0000313" key="2">
    <source>
        <dbReference type="EMBL" id="GEA59551.1"/>
    </source>
</evidence>
<comment type="caution">
    <text evidence="2">The sequence shown here is derived from an EMBL/GenBank/DDBJ whole genome shotgun (WGS) entry which is preliminary data.</text>
</comment>
<evidence type="ECO:0000313" key="3">
    <source>
        <dbReference type="Proteomes" id="UP000318242"/>
    </source>
</evidence>
<proteinExistence type="predicted"/>
<keyword evidence="1" id="KW-0175">Coiled coil</keyword>
<reference evidence="2 3" key="1">
    <citation type="submission" date="2019-06" db="EMBL/GenBank/DDBJ databases">
        <title>Whole genome shotgun sequence of Vibrio comitans NBRC 102076.</title>
        <authorList>
            <person name="Hosoyama A."/>
            <person name="Uohara A."/>
            <person name="Ohji S."/>
            <person name="Ichikawa N."/>
        </authorList>
    </citation>
    <scope>NUCLEOTIDE SEQUENCE [LARGE SCALE GENOMIC DNA]</scope>
    <source>
        <strain evidence="2 3">NBRC 102076</strain>
    </source>
</reference>
<evidence type="ECO:0008006" key="4">
    <source>
        <dbReference type="Google" id="ProtNLM"/>
    </source>
</evidence>